<dbReference type="InParanoid" id="B9TQB8"/>
<gene>
    <name evidence="2" type="ORF">RCOM_2021540</name>
</gene>
<accession>B9TQB8</accession>
<name>B9TQB8_RICCO</name>
<dbReference type="Proteomes" id="UP000008311">
    <property type="component" value="Unassembled WGS sequence"/>
</dbReference>
<protein>
    <submittedName>
        <fullName evidence="2">Uncharacterized protein</fullName>
    </submittedName>
</protein>
<dbReference type="AlphaFoldDB" id="B9TQB8"/>
<dbReference type="EMBL" id="EQ998442">
    <property type="protein sequence ID" value="EEF21946.1"/>
    <property type="molecule type" value="Genomic_DNA"/>
</dbReference>
<feature type="region of interest" description="Disordered" evidence="1">
    <location>
        <begin position="1"/>
        <end position="117"/>
    </location>
</feature>
<evidence type="ECO:0000313" key="2">
    <source>
        <dbReference type="EMBL" id="EEF21946.1"/>
    </source>
</evidence>
<sequence>MVVEPQSGRRALEPHAAARLPAPPGQRGEIPGRRAQRPHADPAGARVRDHDAAGTEGAGRTPAGGPRAVRRRGAVGGRRARGRAGLRDRGRPRRGDAHRAAGGQGRHPARGRGGRPDRALLVCAGRLGRLPRRRRAGQARAVLVVEGQPARRVHVDQIGHRRAETRRGTAGDRPRLRRRGLVPGDPARTLTASALDHPVASRRLGRVQGLVGAVDGVDDGLVGLPDAQAGREADAVFGAAAGFHGGRQCRHA</sequence>
<evidence type="ECO:0000256" key="1">
    <source>
        <dbReference type="SAM" id="MobiDB-lite"/>
    </source>
</evidence>
<feature type="compositionally biased region" description="Basic residues" evidence="1">
    <location>
        <begin position="68"/>
        <end position="84"/>
    </location>
</feature>
<feature type="compositionally biased region" description="Basic and acidic residues" evidence="1">
    <location>
        <begin position="162"/>
        <end position="174"/>
    </location>
</feature>
<evidence type="ECO:0000313" key="3">
    <source>
        <dbReference type="Proteomes" id="UP000008311"/>
    </source>
</evidence>
<keyword evidence="3" id="KW-1185">Reference proteome</keyword>
<feature type="compositionally biased region" description="Low complexity" evidence="1">
    <location>
        <begin position="54"/>
        <end position="67"/>
    </location>
</feature>
<feature type="non-terminal residue" evidence="2">
    <location>
        <position position="252"/>
    </location>
</feature>
<reference evidence="3" key="1">
    <citation type="journal article" date="2010" name="Nat. Biotechnol.">
        <title>Draft genome sequence of the oilseed species Ricinus communis.</title>
        <authorList>
            <person name="Chan A.P."/>
            <person name="Crabtree J."/>
            <person name="Zhao Q."/>
            <person name="Lorenzi H."/>
            <person name="Orvis J."/>
            <person name="Puiu D."/>
            <person name="Melake-Berhan A."/>
            <person name="Jones K.M."/>
            <person name="Redman J."/>
            <person name="Chen G."/>
            <person name="Cahoon E.B."/>
            <person name="Gedil M."/>
            <person name="Stanke M."/>
            <person name="Haas B.J."/>
            <person name="Wortman J.R."/>
            <person name="Fraser-Liggett C.M."/>
            <person name="Ravel J."/>
            <person name="Rabinowicz P.D."/>
        </authorList>
    </citation>
    <scope>NUCLEOTIDE SEQUENCE [LARGE SCALE GENOMIC DNA]</scope>
    <source>
        <strain evidence="3">cv. Hale</strain>
    </source>
</reference>
<organism evidence="2 3">
    <name type="scientific">Ricinus communis</name>
    <name type="common">Castor bean</name>
    <dbReference type="NCBI Taxonomy" id="3988"/>
    <lineage>
        <taxon>Eukaryota</taxon>
        <taxon>Viridiplantae</taxon>
        <taxon>Streptophyta</taxon>
        <taxon>Embryophyta</taxon>
        <taxon>Tracheophyta</taxon>
        <taxon>Spermatophyta</taxon>
        <taxon>Magnoliopsida</taxon>
        <taxon>eudicotyledons</taxon>
        <taxon>Gunneridae</taxon>
        <taxon>Pentapetalae</taxon>
        <taxon>rosids</taxon>
        <taxon>fabids</taxon>
        <taxon>Malpighiales</taxon>
        <taxon>Euphorbiaceae</taxon>
        <taxon>Acalyphoideae</taxon>
        <taxon>Acalypheae</taxon>
        <taxon>Ricinus</taxon>
    </lineage>
</organism>
<feature type="compositionally biased region" description="Basic and acidic residues" evidence="1">
    <location>
        <begin position="85"/>
        <end position="99"/>
    </location>
</feature>
<proteinExistence type="predicted"/>
<feature type="region of interest" description="Disordered" evidence="1">
    <location>
        <begin position="162"/>
        <end position="185"/>
    </location>
</feature>